<reference evidence="1 2" key="1">
    <citation type="submission" date="2020-09" db="EMBL/GenBank/DDBJ databases">
        <authorList>
            <person name="Ashkenazy H."/>
        </authorList>
    </citation>
    <scope>NUCLEOTIDE SEQUENCE [LARGE SCALE GENOMIC DNA]</scope>
    <source>
        <strain evidence="2">cv. Cdm-0</strain>
    </source>
</reference>
<organism evidence="1 2">
    <name type="scientific">Arabidopsis thaliana</name>
    <name type="common">Mouse-ear cress</name>
    <dbReference type="NCBI Taxonomy" id="3702"/>
    <lineage>
        <taxon>Eukaryota</taxon>
        <taxon>Viridiplantae</taxon>
        <taxon>Streptophyta</taxon>
        <taxon>Embryophyta</taxon>
        <taxon>Tracheophyta</taxon>
        <taxon>Spermatophyta</taxon>
        <taxon>Magnoliopsida</taxon>
        <taxon>eudicotyledons</taxon>
        <taxon>Gunneridae</taxon>
        <taxon>Pentapetalae</taxon>
        <taxon>rosids</taxon>
        <taxon>malvids</taxon>
        <taxon>Brassicales</taxon>
        <taxon>Brassicaceae</taxon>
        <taxon>Camelineae</taxon>
        <taxon>Arabidopsis</taxon>
    </lineage>
</organism>
<proteinExistence type="predicted"/>
<dbReference type="AlphaFoldDB" id="A0A7G2FIE9"/>
<dbReference type="EMBL" id="LR881470">
    <property type="protein sequence ID" value="CAD5333154.1"/>
    <property type="molecule type" value="Genomic_DNA"/>
</dbReference>
<name>A0A7G2FIE9_ARATH</name>
<sequence>MMTTRIASSSSKLLYGGGMATILDHHLRSARVVQAHRRFSVPARFCNSWMAAQIVFYDLRLGFQDSRVDWFGKT</sequence>
<evidence type="ECO:0000313" key="1">
    <source>
        <dbReference type="EMBL" id="CAD5333154.1"/>
    </source>
</evidence>
<gene>
    <name evidence="1" type="ORF">AT9943_LOCUS20523</name>
</gene>
<evidence type="ECO:0000313" key="2">
    <source>
        <dbReference type="Proteomes" id="UP000516314"/>
    </source>
</evidence>
<dbReference type="Proteomes" id="UP000516314">
    <property type="component" value="Chromosome 5"/>
</dbReference>
<accession>A0A7G2FIE9</accession>
<protein>
    <submittedName>
        <fullName evidence="1">(thale cress) hypothetical protein</fullName>
    </submittedName>
</protein>